<accession>A0ACC0SLA1</accession>
<sequence>MLKKVCEFCMALRPVVYCNADAAYLCLSCDAKVHSANALFNRHLRTLLCDSCRNHPAYAQCLDHRMLMCLGCDRCLHEVSSHHQKRLVSSYLGCPSAKDFASLWGFEFGDLDKSIVKDQLVSTPCSSSVQPSASKFDIPGKSCQQIGRSSRKSRVIHSTLVSGAESDVGSGNQRPELWSQNMQDLGVCEDIICHDDDYIIPDVDKTFCNFEEFFGGDQDPIGAFLDENDFSCSFIEKDMPPEKSNNSDGRARKDASVTSSVYISCSVHIDNDKDPSNQAYNFPGSLDPAQTIRSPYSRYSISSHDAESRSNEYLDSELSPYISNGEASCYSPDLEDAHTEARENAMMRYKEKKKARMQDKQIRYTSRKPKNDVRKRGNG</sequence>
<reference evidence="1 2" key="1">
    <citation type="journal article" date="2006" name="Science">
        <title>The genome of black cottonwood, Populus trichocarpa (Torr. &amp; Gray).</title>
        <authorList>
            <person name="Tuskan G.A."/>
            <person name="Difazio S."/>
            <person name="Jansson S."/>
            <person name="Bohlmann J."/>
            <person name="Grigoriev I."/>
            <person name="Hellsten U."/>
            <person name="Putnam N."/>
            <person name="Ralph S."/>
            <person name="Rombauts S."/>
            <person name="Salamov A."/>
            <person name="Schein J."/>
            <person name="Sterck L."/>
            <person name="Aerts A."/>
            <person name="Bhalerao R.R."/>
            <person name="Bhalerao R.P."/>
            <person name="Blaudez D."/>
            <person name="Boerjan W."/>
            <person name="Brun A."/>
            <person name="Brunner A."/>
            <person name="Busov V."/>
            <person name="Campbell M."/>
            <person name="Carlson J."/>
            <person name="Chalot M."/>
            <person name="Chapman J."/>
            <person name="Chen G.L."/>
            <person name="Cooper D."/>
            <person name="Coutinho P.M."/>
            <person name="Couturier J."/>
            <person name="Covert S."/>
            <person name="Cronk Q."/>
            <person name="Cunningham R."/>
            <person name="Davis J."/>
            <person name="Degroeve S."/>
            <person name="Dejardin A."/>
            <person name="Depamphilis C."/>
            <person name="Detter J."/>
            <person name="Dirks B."/>
            <person name="Dubchak I."/>
            <person name="Duplessis S."/>
            <person name="Ehlting J."/>
            <person name="Ellis B."/>
            <person name="Gendler K."/>
            <person name="Goodstein D."/>
            <person name="Gribskov M."/>
            <person name="Grimwood J."/>
            <person name="Groover A."/>
            <person name="Gunter L."/>
            <person name="Hamberger B."/>
            <person name="Heinze B."/>
            <person name="Helariutta Y."/>
            <person name="Henrissat B."/>
            <person name="Holligan D."/>
            <person name="Holt R."/>
            <person name="Huang W."/>
            <person name="Islam-Faridi N."/>
            <person name="Jones S."/>
            <person name="Jones-Rhoades M."/>
            <person name="Jorgensen R."/>
            <person name="Joshi C."/>
            <person name="Kangasjarvi J."/>
            <person name="Karlsson J."/>
            <person name="Kelleher C."/>
            <person name="Kirkpatrick R."/>
            <person name="Kirst M."/>
            <person name="Kohler A."/>
            <person name="Kalluri U."/>
            <person name="Larimer F."/>
            <person name="Leebens-Mack J."/>
            <person name="Leple J.C."/>
            <person name="Locascio P."/>
            <person name="Lou Y."/>
            <person name="Lucas S."/>
            <person name="Martin F."/>
            <person name="Montanini B."/>
            <person name="Napoli C."/>
            <person name="Nelson D.R."/>
            <person name="Nelson C."/>
            <person name="Nieminen K."/>
            <person name="Nilsson O."/>
            <person name="Pereda V."/>
            <person name="Peter G."/>
            <person name="Philippe R."/>
            <person name="Pilate G."/>
            <person name="Poliakov A."/>
            <person name="Razumovskaya J."/>
            <person name="Richardson P."/>
            <person name="Rinaldi C."/>
            <person name="Ritland K."/>
            <person name="Rouze P."/>
            <person name="Ryaboy D."/>
            <person name="Schmutz J."/>
            <person name="Schrader J."/>
            <person name="Segerman B."/>
            <person name="Shin H."/>
            <person name="Siddiqui A."/>
            <person name="Sterky F."/>
            <person name="Terry A."/>
            <person name="Tsai C.J."/>
            <person name="Uberbacher E."/>
            <person name="Unneberg P."/>
            <person name="Vahala J."/>
            <person name="Wall K."/>
            <person name="Wessler S."/>
            <person name="Yang G."/>
            <person name="Yin T."/>
            <person name="Douglas C."/>
            <person name="Marra M."/>
            <person name="Sandberg G."/>
            <person name="Van de Peer Y."/>
            <person name="Rokhsar D."/>
        </authorList>
    </citation>
    <scope>NUCLEOTIDE SEQUENCE [LARGE SCALE GENOMIC DNA]</scope>
    <source>
        <strain evidence="2">cv. Nisqually</strain>
    </source>
</reference>
<protein>
    <submittedName>
        <fullName evidence="1">Uncharacterized protein</fullName>
    </submittedName>
</protein>
<proteinExistence type="predicted"/>
<name>A0ACC0SLA1_POPTR</name>
<organism evidence="1 2">
    <name type="scientific">Populus trichocarpa</name>
    <name type="common">Western balsam poplar</name>
    <name type="synonym">Populus balsamifera subsp. trichocarpa</name>
    <dbReference type="NCBI Taxonomy" id="3694"/>
    <lineage>
        <taxon>Eukaryota</taxon>
        <taxon>Viridiplantae</taxon>
        <taxon>Streptophyta</taxon>
        <taxon>Embryophyta</taxon>
        <taxon>Tracheophyta</taxon>
        <taxon>Spermatophyta</taxon>
        <taxon>Magnoliopsida</taxon>
        <taxon>eudicotyledons</taxon>
        <taxon>Gunneridae</taxon>
        <taxon>Pentapetalae</taxon>
        <taxon>rosids</taxon>
        <taxon>fabids</taxon>
        <taxon>Malpighiales</taxon>
        <taxon>Salicaceae</taxon>
        <taxon>Saliceae</taxon>
        <taxon>Populus</taxon>
    </lineage>
</organism>
<dbReference type="Proteomes" id="UP000006729">
    <property type="component" value="Chromosome 8"/>
</dbReference>
<evidence type="ECO:0000313" key="2">
    <source>
        <dbReference type="Proteomes" id="UP000006729"/>
    </source>
</evidence>
<evidence type="ECO:0000313" key="1">
    <source>
        <dbReference type="EMBL" id="KAI9390003.1"/>
    </source>
</evidence>
<dbReference type="EMBL" id="CM009297">
    <property type="protein sequence ID" value="KAI9390003.1"/>
    <property type="molecule type" value="Genomic_DNA"/>
</dbReference>
<keyword evidence="2" id="KW-1185">Reference proteome</keyword>
<gene>
    <name evidence="1" type="ORF">POPTR_008G125200v4</name>
</gene>
<comment type="caution">
    <text evidence="1">The sequence shown here is derived from an EMBL/GenBank/DDBJ whole genome shotgun (WGS) entry which is preliminary data.</text>
</comment>